<proteinExistence type="predicted"/>
<dbReference type="Pfam" id="PF01425">
    <property type="entry name" value="Amidase"/>
    <property type="match status" value="1"/>
</dbReference>
<organism evidence="2 3">
    <name type="scientific">Podospora aff. communis PSN243</name>
    <dbReference type="NCBI Taxonomy" id="3040156"/>
    <lineage>
        <taxon>Eukaryota</taxon>
        <taxon>Fungi</taxon>
        <taxon>Dikarya</taxon>
        <taxon>Ascomycota</taxon>
        <taxon>Pezizomycotina</taxon>
        <taxon>Sordariomycetes</taxon>
        <taxon>Sordariomycetidae</taxon>
        <taxon>Sordariales</taxon>
        <taxon>Podosporaceae</taxon>
        <taxon>Podospora</taxon>
    </lineage>
</organism>
<keyword evidence="3" id="KW-1185">Reference proteome</keyword>
<dbReference type="InterPro" id="IPR036928">
    <property type="entry name" value="AS_sf"/>
</dbReference>
<dbReference type="Gene3D" id="3.90.1300.10">
    <property type="entry name" value="Amidase signature (AS) domain"/>
    <property type="match status" value="2"/>
</dbReference>
<name>A0AAV9GEH6_9PEZI</name>
<accession>A0AAV9GEH6</accession>
<dbReference type="AlphaFoldDB" id="A0AAV9GEH6"/>
<protein>
    <submittedName>
        <fullName evidence="2">Amidase signature enzyme</fullName>
    </submittedName>
</protein>
<evidence type="ECO:0000259" key="1">
    <source>
        <dbReference type="Pfam" id="PF01425"/>
    </source>
</evidence>
<dbReference type="Proteomes" id="UP001321760">
    <property type="component" value="Unassembled WGS sequence"/>
</dbReference>
<dbReference type="PANTHER" id="PTHR46310">
    <property type="entry name" value="AMIDASE 1"/>
    <property type="match status" value="1"/>
</dbReference>
<dbReference type="InterPro" id="IPR023631">
    <property type="entry name" value="Amidase_dom"/>
</dbReference>
<feature type="domain" description="Amidase" evidence="1">
    <location>
        <begin position="179"/>
        <end position="285"/>
    </location>
</feature>
<dbReference type="EMBL" id="MU865956">
    <property type="protein sequence ID" value="KAK4446469.1"/>
    <property type="molecule type" value="Genomic_DNA"/>
</dbReference>
<sequence>MMDANGPQMFTTDTGGSFLVHPQALASWAGPGNLVGVKPFMVLSSANPSDLFEAVSKFSQVDDVFSSIFLTDIVGVLGASKTPAEAQNVETRLGPWTVKYIHAVTSLQGGEASIPPGPYFLQGNTIHQAWKLYPDTLDAFSVAAYPKDVVFEANVALAPLPFLDKEGIWKAIATPSRLYSTATQQKPLAGRRIAVKDNFQLAGVKSTFSSRPYEATYGPYKDTALLVQKLIKLGAVIVGKTTTSAFASAEEPTDQWVDFHAPFNPRGDGYQSPAGSSNGAAAALSGYDIGQHSLPRRHLRPLRASVHISSDLNGGDCTLLSVRRLLSFILSFRGLESYQPTPTAFDAVGLLGRDLGAFHQLAALTVEVGAGDVKKYPKRILYPTDFLPYTEEPVQAIVEEFTVQLEKYLGVSRETINIAEIWDKNPPPEGKGKTIKEFLDKTGFYPFYYDGYNVNKQFLEDHRTKYGKDVYFGPYMRWKMETGSQVTLEQKEQGLREGAIYRRWFAKNILRQDKNTASDAVLVMRVSCYAPDYRDNIHNEPAAWPAYSENYLASILRMPQLVLPVGQVPYESTASGRREYHPITASLVGAEGSDLMLINLTRETFAHAGWGEKLLTGRFTWKLGDGVRNVDDAATEMAIQGGGHDEL</sequence>
<gene>
    <name evidence="2" type="ORF">QBC34DRAFT_440743</name>
</gene>
<evidence type="ECO:0000313" key="2">
    <source>
        <dbReference type="EMBL" id="KAK4446469.1"/>
    </source>
</evidence>
<dbReference type="PANTHER" id="PTHR46310:SF7">
    <property type="entry name" value="AMIDASE 1"/>
    <property type="match status" value="1"/>
</dbReference>
<evidence type="ECO:0000313" key="3">
    <source>
        <dbReference type="Proteomes" id="UP001321760"/>
    </source>
</evidence>
<reference evidence="2" key="2">
    <citation type="submission" date="2023-05" db="EMBL/GenBank/DDBJ databases">
        <authorList>
            <consortium name="Lawrence Berkeley National Laboratory"/>
            <person name="Steindorff A."/>
            <person name="Hensen N."/>
            <person name="Bonometti L."/>
            <person name="Westerberg I."/>
            <person name="Brannstrom I.O."/>
            <person name="Guillou S."/>
            <person name="Cros-Aarteil S."/>
            <person name="Calhoun S."/>
            <person name="Haridas S."/>
            <person name="Kuo A."/>
            <person name="Mondo S."/>
            <person name="Pangilinan J."/>
            <person name="Riley R."/>
            <person name="Labutti K."/>
            <person name="Andreopoulos B."/>
            <person name="Lipzen A."/>
            <person name="Chen C."/>
            <person name="Yanf M."/>
            <person name="Daum C."/>
            <person name="Ng V."/>
            <person name="Clum A."/>
            <person name="Ohm R."/>
            <person name="Martin F."/>
            <person name="Silar P."/>
            <person name="Natvig D."/>
            <person name="Lalanne C."/>
            <person name="Gautier V."/>
            <person name="Ament-Velasquez S.L."/>
            <person name="Kruys A."/>
            <person name="Hutchinson M.I."/>
            <person name="Powell A.J."/>
            <person name="Barry K."/>
            <person name="Miller A.N."/>
            <person name="Grigoriev I.V."/>
            <person name="Debuchy R."/>
            <person name="Gladieux P."/>
            <person name="Thoren M.H."/>
            <person name="Johannesson H."/>
        </authorList>
    </citation>
    <scope>NUCLEOTIDE SEQUENCE</scope>
    <source>
        <strain evidence="2">PSN243</strain>
    </source>
</reference>
<reference evidence="2" key="1">
    <citation type="journal article" date="2023" name="Mol. Phylogenet. Evol.">
        <title>Genome-scale phylogeny and comparative genomics of the fungal order Sordariales.</title>
        <authorList>
            <person name="Hensen N."/>
            <person name="Bonometti L."/>
            <person name="Westerberg I."/>
            <person name="Brannstrom I.O."/>
            <person name="Guillou S."/>
            <person name="Cros-Aarteil S."/>
            <person name="Calhoun S."/>
            <person name="Haridas S."/>
            <person name="Kuo A."/>
            <person name="Mondo S."/>
            <person name="Pangilinan J."/>
            <person name="Riley R."/>
            <person name="LaButti K."/>
            <person name="Andreopoulos B."/>
            <person name="Lipzen A."/>
            <person name="Chen C."/>
            <person name="Yan M."/>
            <person name="Daum C."/>
            <person name="Ng V."/>
            <person name="Clum A."/>
            <person name="Steindorff A."/>
            <person name="Ohm R.A."/>
            <person name="Martin F."/>
            <person name="Silar P."/>
            <person name="Natvig D.O."/>
            <person name="Lalanne C."/>
            <person name="Gautier V."/>
            <person name="Ament-Velasquez S.L."/>
            <person name="Kruys A."/>
            <person name="Hutchinson M.I."/>
            <person name="Powell A.J."/>
            <person name="Barry K."/>
            <person name="Miller A.N."/>
            <person name="Grigoriev I.V."/>
            <person name="Debuchy R."/>
            <person name="Gladieux P."/>
            <person name="Hiltunen Thoren M."/>
            <person name="Johannesson H."/>
        </authorList>
    </citation>
    <scope>NUCLEOTIDE SEQUENCE</scope>
    <source>
        <strain evidence="2">PSN243</strain>
    </source>
</reference>
<dbReference type="SUPFAM" id="SSF75304">
    <property type="entry name" value="Amidase signature (AS) enzymes"/>
    <property type="match status" value="2"/>
</dbReference>
<comment type="caution">
    <text evidence="2">The sequence shown here is derived from an EMBL/GenBank/DDBJ whole genome shotgun (WGS) entry which is preliminary data.</text>
</comment>